<keyword evidence="4" id="KW-0233">DNA recombination</keyword>
<feature type="domain" description="Core-binding (CB)" evidence="7">
    <location>
        <begin position="74"/>
        <end position="158"/>
    </location>
</feature>
<evidence type="ECO:0000313" key="8">
    <source>
        <dbReference type="EMBL" id="BBO35232.1"/>
    </source>
</evidence>
<dbReference type="GO" id="GO:0015074">
    <property type="term" value="P:DNA integration"/>
    <property type="evidence" value="ECO:0007669"/>
    <property type="project" value="UniProtKB-KW"/>
</dbReference>
<name>A0A5K7XGR5_9BACT</name>
<keyword evidence="3 5" id="KW-0238">DNA-binding</keyword>
<dbReference type="InterPro" id="IPR004107">
    <property type="entry name" value="Integrase_SAM-like_N"/>
</dbReference>
<evidence type="ECO:0000256" key="1">
    <source>
        <dbReference type="ARBA" id="ARBA00008857"/>
    </source>
</evidence>
<keyword evidence="2" id="KW-0229">DNA integration</keyword>
<reference evidence="9" key="1">
    <citation type="submission" date="2019-10" db="EMBL/GenBank/DDBJ databases">
        <title>Lacipirellula parvula gen. nov., sp. nov., representing a lineage of planctomycetes widespread in freshwater anoxic habitats, and description of the family Lacipirellulaceae.</title>
        <authorList>
            <person name="Dedysh S.N."/>
            <person name="Kulichevskaya I.S."/>
            <person name="Beletsky A.V."/>
            <person name="Rakitin A.L."/>
            <person name="Mardanov A.V."/>
            <person name="Ivanova A.A."/>
            <person name="Saltykova V.X."/>
            <person name="Rijpstra W.I.C."/>
            <person name="Sinninghe Damste J.S."/>
            <person name="Ravin N.V."/>
        </authorList>
    </citation>
    <scope>NUCLEOTIDE SEQUENCE [LARGE SCALE GENOMIC DNA]</scope>
    <source>
        <strain evidence="9">PX69</strain>
    </source>
</reference>
<evidence type="ECO:0000313" key="9">
    <source>
        <dbReference type="Proteomes" id="UP000326837"/>
    </source>
</evidence>
<accession>A0A5K7XGR5</accession>
<dbReference type="Pfam" id="PF00589">
    <property type="entry name" value="Phage_integrase"/>
    <property type="match status" value="1"/>
</dbReference>
<evidence type="ECO:0000259" key="7">
    <source>
        <dbReference type="PROSITE" id="PS51900"/>
    </source>
</evidence>
<dbReference type="InterPro" id="IPR013762">
    <property type="entry name" value="Integrase-like_cat_sf"/>
</dbReference>
<sequence length="375" mass="43356">MSRKLPNEKYELVGEIVSIYRRKNSTKWWAYWRLDGFQKRRSLRTEHVGKARKLALELERQIIAGTVQSAAQPAGIEAAIEEYIAYLRGKRRSVKTVGKYQHCFSILLKLAEERGLKRLNQIDHRFVDAFRNLRSEKAKPKTIKNDLVTIRQLINFALRRKLITEDPLHGLQIESAPVTPQPFWTIDQVGQILTAAKPPYQEYFHFLAYTGARAGEAIWLTWDDVDFVNSVIHIRAKEGWKPKTGDQRVVPMGAELREVLVQQPRQWRWVFTARPSAKCPVAGRQISDRRALSHLKTVLKKLQLVGHQHTFRHSFISHALTQGVPEAIVRKWVGHVDARIMKTYTHIADQISQQAMLGLFAKDDKEPRQEHRTSA</sequence>
<dbReference type="Pfam" id="PF02899">
    <property type="entry name" value="Phage_int_SAM_1"/>
    <property type="match status" value="1"/>
</dbReference>
<evidence type="ECO:0000256" key="5">
    <source>
        <dbReference type="PROSITE-ProRule" id="PRU01248"/>
    </source>
</evidence>
<proteinExistence type="inferred from homology"/>
<dbReference type="InterPro" id="IPR044068">
    <property type="entry name" value="CB"/>
</dbReference>
<keyword evidence="9" id="KW-1185">Reference proteome</keyword>
<dbReference type="PANTHER" id="PTHR30349">
    <property type="entry name" value="PHAGE INTEGRASE-RELATED"/>
    <property type="match status" value="1"/>
</dbReference>
<dbReference type="InterPro" id="IPR050090">
    <property type="entry name" value="Tyrosine_recombinase_XerCD"/>
</dbReference>
<evidence type="ECO:0000256" key="4">
    <source>
        <dbReference type="ARBA" id="ARBA00023172"/>
    </source>
</evidence>
<dbReference type="CDD" id="cd01189">
    <property type="entry name" value="INT_ICEBs1_C_like"/>
    <property type="match status" value="1"/>
</dbReference>
<dbReference type="Proteomes" id="UP000326837">
    <property type="component" value="Chromosome"/>
</dbReference>
<feature type="domain" description="Tyr recombinase" evidence="6">
    <location>
        <begin position="179"/>
        <end position="357"/>
    </location>
</feature>
<organism evidence="8 9">
    <name type="scientific">Lacipirellula parvula</name>
    <dbReference type="NCBI Taxonomy" id="2650471"/>
    <lineage>
        <taxon>Bacteria</taxon>
        <taxon>Pseudomonadati</taxon>
        <taxon>Planctomycetota</taxon>
        <taxon>Planctomycetia</taxon>
        <taxon>Pirellulales</taxon>
        <taxon>Lacipirellulaceae</taxon>
        <taxon>Lacipirellula</taxon>
    </lineage>
</organism>
<dbReference type="GO" id="GO:0003677">
    <property type="term" value="F:DNA binding"/>
    <property type="evidence" value="ECO:0007669"/>
    <property type="project" value="UniProtKB-UniRule"/>
</dbReference>
<evidence type="ECO:0000256" key="2">
    <source>
        <dbReference type="ARBA" id="ARBA00022908"/>
    </source>
</evidence>
<dbReference type="EMBL" id="AP021861">
    <property type="protein sequence ID" value="BBO35232.1"/>
    <property type="molecule type" value="Genomic_DNA"/>
</dbReference>
<dbReference type="Gene3D" id="1.10.150.130">
    <property type="match status" value="1"/>
</dbReference>
<dbReference type="AlphaFoldDB" id="A0A5K7XGR5"/>
<dbReference type="InterPro" id="IPR011010">
    <property type="entry name" value="DNA_brk_join_enz"/>
</dbReference>
<evidence type="ECO:0000256" key="3">
    <source>
        <dbReference type="ARBA" id="ARBA00023125"/>
    </source>
</evidence>
<gene>
    <name evidence="8" type="ORF">PLANPX_4844</name>
</gene>
<dbReference type="KEGG" id="lpav:PLANPX_4844"/>
<evidence type="ECO:0000259" key="6">
    <source>
        <dbReference type="PROSITE" id="PS51898"/>
    </source>
</evidence>
<dbReference type="InterPro" id="IPR010998">
    <property type="entry name" value="Integrase_recombinase_N"/>
</dbReference>
<evidence type="ECO:0008006" key="10">
    <source>
        <dbReference type="Google" id="ProtNLM"/>
    </source>
</evidence>
<dbReference type="PANTHER" id="PTHR30349:SF41">
    <property type="entry name" value="INTEGRASE_RECOMBINASE PROTEIN MJ0367-RELATED"/>
    <property type="match status" value="1"/>
</dbReference>
<dbReference type="Gene3D" id="1.10.443.10">
    <property type="entry name" value="Intergrase catalytic core"/>
    <property type="match status" value="1"/>
</dbReference>
<dbReference type="PROSITE" id="PS51898">
    <property type="entry name" value="TYR_RECOMBINASE"/>
    <property type="match status" value="1"/>
</dbReference>
<dbReference type="InterPro" id="IPR002104">
    <property type="entry name" value="Integrase_catalytic"/>
</dbReference>
<dbReference type="SUPFAM" id="SSF56349">
    <property type="entry name" value="DNA breaking-rejoining enzymes"/>
    <property type="match status" value="1"/>
</dbReference>
<comment type="similarity">
    <text evidence="1">Belongs to the 'phage' integrase family.</text>
</comment>
<dbReference type="PROSITE" id="PS51900">
    <property type="entry name" value="CB"/>
    <property type="match status" value="1"/>
</dbReference>
<protein>
    <recommendedName>
        <fullName evidence="10">Integrase</fullName>
    </recommendedName>
</protein>
<dbReference type="GO" id="GO:0006310">
    <property type="term" value="P:DNA recombination"/>
    <property type="evidence" value="ECO:0007669"/>
    <property type="project" value="UniProtKB-KW"/>
</dbReference>